<name>A0ABV8AQ62_9BACT</name>
<proteinExistence type="predicted"/>
<dbReference type="Proteomes" id="UP001595805">
    <property type="component" value="Unassembled WGS sequence"/>
</dbReference>
<dbReference type="RefSeq" id="WP_377903047.1">
    <property type="nucleotide sequence ID" value="NZ_JBHRZS010000003.1"/>
</dbReference>
<comment type="caution">
    <text evidence="1">The sequence shown here is derived from an EMBL/GenBank/DDBJ whole genome shotgun (WGS) entry which is preliminary data.</text>
</comment>
<dbReference type="Pfam" id="PF03682">
    <property type="entry name" value="UPF0158"/>
    <property type="match status" value="1"/>
</dbReference>
<accession>A0ABV8AQ62</accession>
<reference evidence="2" key="1">
    <citation type="journal article" date="2019" name="Int. J. Syst. Evol. Microbiol.">
        <title>The Global Catalogue of Microorganisms (GCM) 10K type strain sequencing project: providing services to taxonomists for standard genome sequencing and annotation.</title>
        <authorList>
            <consortium name="The Broad Institute Genomics Platform"/>
            <consortium name="The Broad Institute Genome Sequencing Center for Infectious Disease"/>
            <person name="Wu L."/>
            <person name="Ma J."/>
        </authorList>
    </citation>
    <scope>NUCLEOTIDE SEQUENCE [LARGE SCALE GENOMIC DNA]</scope>
    <source>
        <strain evidence="2">CCUG 60523</strain>
    </source>
</reference>
<sequence>MLSLTKQEVDQIANQLLKGNVCFYQIDKKKIFYMPDDEDYFNYDLTPEEETLLDDVEDDPQNYAEFTKMEPAQEYQMMQDFVDRFVNERTLAEDLVDALGKPKANTAFKFLIEASKYNEDWKEYRLGKYRDWVMELVDSFNYS</sequence>
<protein>
    <submittedName>
        <fullName evidence="1">UPF0158 family protein</fullName>
    </submittedName>
</protein>
<evidence type="ECO:0000313" key="2">
    <source>
        <dbReference type="Proteomes" id="UP001595805"/>
    </source>
</evidence>
<keyword evidence="2" id="KW-1185">Reference proteome</keyword>
<gene>
    <name evidence="1" type="ORF">ACFOSV_02480</name>
</gene>
<evidence type="ECO:0000313" key="1">
    <source>
        <dbReference type="EMBL" id="MFC3879021.1"/>
    </source>
</evidence>
<organism evidence="1 2">
    <name type="scientific">Algoriphagus namhaensis</name>
    <dbReference type="NCBI Taxonomy" id="915353"/>
    <lineage>
        <taxon>Bacteria</taxon>
        <taxon>Pseudomonadati</taxon>
        <taxon>Bacteroidota</taxon>
        <taxon>Cytophagia</taxon>
        <taxon>Cytophagales</taxon>
        <taxon>Cyclobacteriaceae</taxon>
        <taxon>Algoriphagus</taxon>
    </lineage>
</organism>
<dbReference type="InterPro" id="IPR005361">
    <property type="entry name" value="UPF0158"/>
</dbReference>
<dbReference type="EMBL" id="JBHRZS010000003">
    <property type="protein sequence ID" value="MFC3879021.1"/>
    <property type="molecule type" value="Genomic_DNA"/>
</dbReference>